<organism evidence="1 2">
    <name type="scientific">Panagrolaimus sp. ES5</name>
    <dbReference type="NCBI Taxonomy" id="591445"/>
    <lineage>
        <taxon>Eukaryota</taxon>
        <taxon>Metazoa</taxon>
        <taxon>Ecdysozoa</taxon>
        <taxon>Nematoda</taxon>
        <taxon>Chromadorea</taxon>
        <taxon>Rhabditida</taxon>
        <taxon>Tylenchina</taxon>
        <taxon>Panagrolaimomorpha</taxon>
        <taxon>Panagrolaimoidea</taxon>
        <taxon>Panagrolaimidae</taxon>
        <taxon>Panagrolaimus</taxon>
    </lineage>
</organism>
<evidence type="ECO:0000313" key="1">
    <source>
        <dbReference type="Proteomes" id="UP000887579"/>
    </source>
</evidence>
<sequence length="528" mass="56894">MNASTTTVLNDTRHCFLQNSFTNNNQNSSINNSIITSVHPSSNSTTSLSFPSLTDNRCDSARDSVESVSSTTSNNSIIDSDISFGSNQKDITFPFYSIPYNSETSSSQTVVNPFLGFASAFPSSSSSNYKSQGYPYPSRFFQGSEATYRPPSQSSSSTTTPTTKKSSTFRETILTNSTNDLIAAAAVAAAAAASTSGTNPSSSSASSSSSTRSSTAGAHNNNNTATLQSGSSDNNNIGGNGNTSTSSTDDHIQRLAQMTHGVGLVKSETGNSDAVANLAVAAATADVYQTAAAAYAQAQAYGNWQNYYQFNNQMAPAAAAFPGWPGQCYPPSHWAQTKKGRQTYQRYQTSVLEGKFQQSSYVSKKQREELRLQTNLTDRQIKIWFQNRRMKAKKEKNRCDDQTEHQTLIPANPPKNLLPGSMHQHQQNHLLMDDPLGIGLDQDKLKSNNQSGSMLNNPQNQMWCSSVNMNNNGTAGMHGMVSSMADTMASWPMLPPSASQLHSQGVNVTSAATHPHYPMGYPICPPNI</sequence>
<proteinExistence type="predicted"/>
<reference evidence="2" key="1">
    <citation type="submission" date="2022-11" db="UniProtKB">
        <authorList>
            <consortium name="WormBaseParasite"/>
        </authorList>
    </citation>
    <scope>IDENTIFICATION</scope>
</reference>
<protein>
    <submittedName>
        <fullName evidence="2">Homeobox domain-containing protein</fullName>
    </submittedName>
</protein>
<dbReference type="WBParaSite" id="ES5_v2.g8116.t1">
    <property type="protein sequence ID" value="ES5_v2.g8116.t1"/>
    <property type="gene ID" value="ES5_v2.g8116"/>
</dbReference>
<evidence type="ECO:0000313" key="2">
    <source>
        <dbReference type="WBParaSite" id="ES5_v2.g8116.t1"/>
    </source>
</evidence>
<name>A0AC34GTW9_9BILA</name>
<accession>A0AC34GTW9</accession>
<dbReference type="Proteomes" id="UP000887579">
    <property type="component" value="Unplaced"/>
</dbReference>